<accession>A0ABU5CBR6</accession>
<name>A0ABU5CBR6_9BACI</name>
<organism evidence="1 2">
    <name type="scientific">Tigheibacillus halophilus</name>
    <dbReference type="NCBI Taxonomy" id="361280"/>
    <lineage>
        <taxon>Bacteria</taxon>
        <taxon>Bacillati</taxon>
        <taxon>Bacillota</taxon>
        <taxon>Bacilli</taxon>
        <taxon>Bacillales</taxon>
        <taxon>Bacillaceae</taxon>
        <taxon>Tigheibacillus</taxon>
    </lineage>
</organism>
<evidence type="ECO:0000313" key="1">
    <source>
        <dbReference type="EMBL" id="MDY0396690.1"/>
    </source>
</evidence>
<comment type="caution">
    <text evidence="1">The sequence shown here is derived from an EMBL/GenBank/DDBJ whole genome shotgun (WGS) entry which is preliminary data.</text>
</comment>
<keyword evidence="2" id="KW-1185">Reference proteome</keyword>
<dbReference type="EMBL" id="JAWDIP010000004">
    <property type="protein sequence ID" value="MDY0396690.1"/>
    <property type="molecule type" value="Genomic_DNA"/>
</dbReference>
<reference evidence="1 2" key="1">
    <citation type="submission" date="2023-10" db="EMBL/GenBank/DDBJ databases">
        <title>Virgibacillus halophilus 5B73C genome.</title>
        <authorList>
            <person name="Miliotis G."/>
            <person name="Sengupta P."/>
            <person name="Hameed A."/>
            <person name="Chuvochina M."/>
            <person name="Mcdonagh F."/>
            <person name="Simpson A.C."/>
            <person name="Singh N.K."/>
            <person name="Rekha P.D."/>
            <person name="Raman K."/>
            <person name="Hugenholtz P."/>
            <person name="Venkateswaran K."/>
        </authorList>
    </citation>
    <scope>NUCLEOTIDE SEQUENCE [LARGE SCALE GENOMIC DNA]</scope>
    <source>
        <strain evidence="1 2">5B73C</strain>
    </source>
</reference>
<evidence type="ECO:0000313" key="2">
    <source>
        <dbReference type="Proteomes" id="UP001281447"/>
    </source>
</evidence>
<protein>
    <submittedName>
        <fullName evidence="1">Uncharacterized protein</fullName>
    </submittedName>
</protein>
<gene>
    <name evidence="1" type="ORF">RWE15_23270</name>
</gene>
<dbReference type="Proteomes" id="UP001281447">
    <property type="component" value="Unassembled WGS sequence"/>
</dbReference>
<proteinExistence type="predicted"/>
<sequence>MSAENEKYLMYKLVRQLVSEYFFQVLLIDEETDEVWLEKRIGKRTQIVRFLPREFHWKNHMKQDITKVFHAIRAARKLLANKQIEVHNVYIADEKPLDDWEILKKTDAAE</sequence>